<dbReference type="STRING" id="862515.HMPREF0658_2023"/>
<dbReference type="BioCyc" id="PMAR862515-HMP:GMOO-2051-MONOMER"/>
<name>E0NV18_9BACT</name>
<dbReference type="Proteomes" id="UP000004394">
    <property type="component" value="Unassembled WGS sequence"/>
</dbReference>
<dbReference type="AlphaFoldDB" id="E0NV18"/>
<evidence type="ECO:0000313" key="1">
    <source>
        <dbReference type="EMBL" id="EFM01016.1"/>
    </source>
</evidence>
<organism evidence="1 2">
    <name type="scientific">Hoylesella marshii DSM 16973 = JCM 13450</name>
    <dbReference type="NCBI Taxonomy" id="862515"/>
    <lineage>
        <taxon>Bacteria</taxon>
        <taxon>Pseudomonadati</taxon>
        <taxon>Bacteroidota</taxon>
        <taxon>Bacteroidia</taxon>
        <taxon>Bacteroidales</taxon>
        <taxon>Prevotellaceae</taxon>
        <taxon>Hoylesella</taxon>
    </lineage>
</organism>
<comment type="caution">
    <text evidence="1">The sequence shown here is derived from an EMBL/GenBank/DDBJ whole genome shotgun (WGS) entry which is preliminary data.</text>
</comment>
<proteinExistence type="predicted"/>
<dbReference type="HOGENOM" id="CLU_3083209_0_0_10"/>
<keyword evidence="2" id="KW-1185">Reference proteome</keyword>
<sequence>MERCKCDRIQQPIRFAPRKVADLSSYKRHLYAVQTASVWGTNADLSIVILQL</sequence>
<dbReference type="EMBL" id="AEEI01000056">
    <property type="protein sequence ID" value="EFM01016.1"/>
    <property type="molecule type" value="Genomic_DNA"/>
</dbReference>
<reference evidence="1" key="1">
    <citation type="submission" date="2010-07" db="EMBL/GenBank/DDBJ databases">
        <authorList>
            <person name="Muzny D."/>
            <person name="Qin X."/>
            <person name="Deng J."/>
            <person name="Jiang H."/>
            <person name="Liu Y."/>
            <person name="Qu J."/>
            <person name="Song X.-Z."/>
            <person name="Zhang L."/>
            <person name="Thornton R."/>
            <person name="Coyle M."/>
            <person name="Francisco L."/>
            <person name="Jackson L."/>
            <person name="Javaid M."/>
            <person name="Korchina V."/>
            <person name="Kovar C."/>
            <person name="Mata R."/>
            <person name="Mathew T."/>
            <person name="Ngo R."/>
            <person name="Nguyen L."/>
            <person name="Nguyen N."/>
            <person name="Okwuonu G."/>
            <person name="Ongeri F."/>
            <person name="Pham C."/>
            <person name="Simmons D."/>
            <person name="Wilczek-Boney K."/>
            <person name="Hale W."/>
            <person name="Jakkamsetti A."/>
            <person name="Pham P."/>
            <person name="Ruth R."/>
            <person name="San Lucas F."/>
            <person name="Warren J."/>
            <person name="Zhang J."/>
            <person name="Zhao Z."/>
            <person name="Zhou C."/>
            <person name="Zhu D."/>
            <person name="Lee S."/>
            <person name="Bess C."/>
            <person name="Blankenburg K."/>
            <person name="Forbes L."/>
            <person name="Fu Q."/>
            <person name="Gubbala S."/>
            <person name="Hirani K."/>
            <person name="Jayaseelan J.C."/>
            <person name="Lara F."/>
            <person name="Munidasa M."/>
            <person name="Palculict T."/>
            <person name="Patil S."/>
            <person name="Pu L.-L."/>
            <person name="Saada N."/>
            <person name="Tang L."/>
            <person name="Weissenberger G."/>
            <person name="Zhu Y."/>
            <person name="Hemphill L."/>
            <person name="Shang Y."/>
            <person name="Youmans B."/>
            <person name="Ayvaz T."/>
            <person name="Ross M."/>
            <person name="Santibanez J."/>
            <person name="Aqrawi P."/>
            <person name="Gross S."/>
            <person name="Joshi V."/>
            <person name="Fowler G."/>
            <person name="Nazareth L."/>
            <person name="Reid J."/>
            <person name="Worley K."/>
            <person name="Petrosino J."/>
            <person name="Highlander S."/>
            <person name="Gibbs R."/>
        </authorList>
    </citation>
    <scope>NUCLEOTIDE SEQUENCE [LARGE SCALE GENOMIC DNA]</scope>
    <source>
        <strain evidence="1">DSM 16973</strain>
    </source>
</reference>
<gene>
    <name evidence="1" type="ORF">HMPREF0658_2023</name>
</gene>
<evidence type="ECO:0000313" key="2">
    <source>
        <dbReference type="Proteomes" id="UP000004394"/>
    </source>
</evidence>
<protein>
    <submittedName>
        <fullName evidence="1">Uncharacterized protein</fullName>
    </submittedName>
</protein>
<accession>E0NV18</accession>